<evidence type="ECO:0000256" key="2">
    <source>
        <dbReference type="ARBA" id="ARBA00023004"/>
    </source>
</evidence>
<dbReference type="PANTHER" id="PTHR47435:SF4">
    <property type="entry name" value="KELCH REPEAT PROTEIN (AFU_ORTHOLOGUE AFUA_5G12780)"/>
    <property type="match status" value="1"/>
</dbReference>
<evidence type="ECO:0000256" key="3">
    <source>
        <dbReference type="SAM" id="MobiDB-lite"/>
    </source>
</evidence>
<sequence length="617" mass="67327">MDIHHKDPLKDFCCIHGHQTTIVDRRLYIDGGLINWSPLSAESINYTSAWLRYGDLDVDNEGLPQQYLLTKNEPVSSVQGGILWPDTSNKVVYLYGGEYGNDKPEDFILWYYDIIYDTWNRSDVRNDRYTASFLGYVSFLHVYCRVLMTEGAGVTVQDKARSYYYGGWLTNSSVPGYQPRTALRNMLVYDMLANSFKNQSGPDIIPRAEGVMIYLPAGDSGLLVYFGGIQFPYSNGTAEADILVYDIGNDLWYKQKASGVRVPENRRRFCAGAAWADDRSSYNISVDLSYLYGGVSVGDGVGFGDVWILSLPSFTEEDGVGATFPHHSLTCDVIENSQMIIMGGSFPNMSAECDVPDVYGQHGLDLGKANADGAKWALFNPNVTRPDNRGGATGGATVLAPKSGWEERDLQVQFQRAYTPTSRTPTRYIPTSVETSTSTLSPITPGGSRKNVVIAGAVGGGVGGLLLVIATVGICFCFRRRKRIKEGERHSHSGPPSQSMAQITSPTPAQQCSFPSPGLAQHTNTPQNSPSPPSYRPWSDYAPSCPTLSAVAAPQEVFTVPSPPLQEMPNVRSPISFGTQQQSGEPCTIGIDPYFAQHPPKAAETDGSSRLAEAVSS</sequence>
<keyword evidence="4" id="KW-0812">Transmembrane</keyword>
<feature type="region of interest" description="Disordered" evidence="3">
    <location>
        <begin position="486"/>
        <end position="539"/>
    </location>
</feature>
<evidence type="ECO:0000256" key="1">
    <source>
        <dbReference type="ARBA" id="ARBA00022737"/>
    </source>
</evidence>
<keyword evidence="4" id="KW-0472">Membrane</keyword>
<proteinExistence type="predicted"/>
<dbReference type="STRING" id="701091.M2UGP8"/>
<dbReference type="OrthoDB" id="10251809at2759"/>
<dbReference type="HOGENOM" id="CLU_012508_2_0_1"/>
<accession>M2UGP8</accession>
<dbReference type="GO" id="GO:0019760">
    <property type="term" value="P:glucosinolate metabolic process"/>
    <property type="evidence" value="ECO:0007669"/>
    <property type="project" value="UniProtKB-ARBA"/>
</dbReference>
<dbReference type="InterPro" id="IPR011043">
    <property type="entry name" value="Gal_Oxase/kelch_b-propeller"/>
</dbReference>
<dbReference type="AlphaFoldDB" id="M2UGP8"/>
<feature type="region of interest" description="Disordered" evidence="3">
    <location>
        <begin position="419"/>
        <end position="445"/>
    </location>
</feature>
<feature type="compositionally biased region" description="Polar residues" evidence="3">
    <location>
        <begin position="494"/>
        <end position="514"/>
    </location>
</feature>
<dbReference type="eggNOG" id="ENOG502QYA9">
    <property type="taxonomic scope" value="Eukaryota"/>
</dbReference>
<reference evidence="6" key="2">
    <citation type="journal article" date="2013" name="PLoS Genet.">
        <title>Comparative genome structure, secondary metabolite, and effector coding capacity across Cochliobolus pathogens.</title>
        <authorList>
            <person name="Condon B.J."/>
            <person name="Leng Y."/>
            <person name="Wu D."/>
            <person name="Bushley K.E."/>
            <person name="Ohm R.A."/>
            <person name="Otillar R."/>
            <person name="Martin J."/>
            <person name="Schackwitz W."/>
            <person name="Grimwood J."/>
            <person name="MohdZainudin N."/>
            <person name="Xue C."/>
            <person name="Wang R."/>
            <person name="Manning V.A."/>
            <person name="Dhillon B."/>
            <person name="Tu Z.J."/>
            <person name="Steffenson B.J."/>
            <person name="Salamov A."/>
            <person name="Sun H."/>
            <person name="Lowry S."/>
            <person name="LaButti K."/>
            <person name="Han J."/>
            <person name="Copeland A."/>
            <person name="Lindquist E."/>
            <person name="Barry K."/>
            <person name="Schmutz J."/>
            <person name="Baker S.E."/>
            <person name="Ciuffetti L.M."/>
            <person name="Grigoriev I.V."/>
            <person name="Zhong S."/>
            <person name="Turgeon B.G."/>
        </authorList>
    </citation>
    <scope>NUCLEOTIDE SEQUENCE [LARGE SCALE GENOMIC DNA]</scope>
    <source>
        <strain evidence="6">C5 / ATCC 48332 / race O</strain>
    </source>
</reference>
<feature type="compositionally biased region" description="Polar residues" evidence="3">
    <location>
        <begin position="432"/>
        <end position="442"/>
    </location>
</feature>
<dbReference type="Gene3D" id="2.120.10.80">
    <property type="entry name" value="Kelch-type beta propeller"/>
    <property type="match status" value="1"/>
</dbReference>
<evidence type="ECO:0000313" key="5">
    <source>
        <dbReference type="EMBL" id="EMD87168.1"/>
    </source>
</evidence>
<dbReference type="EMBL" id="KB445582">
    <property type="protein sequence ID" value="EMD87168.1"/>
    <property type="molecule type" value="Genomic_DNA"/>
</dbReference>
<dbReference type="SUPFAM" id="SSF50965">
    <property type="entry name" value="Galactose oxidase, central domain"/>
    <property type="match status" value="1"/>
</dbReference>
<reference evidence="5 6" key="1">
    <citation type="journal article" date="2012" name="PLoS Pathog.">
        <title>Diverse lifestyles and strategies of plant pathogenesis encoded in the genomes of eighteen Dothideomycetes fungi.</title>
        <authorList>
            <person name="Ohm R.A."/>
            <person name="Feau N."/>
            <person name="Henrissat B."/>
            <person name="Schoch C.L."/>
            <person name="Horwitz B.A."/>
            <person name="Barry K.W."/>
            <person name="Condon B.J."/>
            <person name="Copeland A.C."/>
            <person name="Dhillon B."/>
            <person name="Glaser F."/>
            <person name="Hesse C.N."/>
            <person name="Kosti I."/>
            <person name="LaButti K."/>
            <person name="Lindquist E.A."/>
            <person name="Lucas S."/>
            <person name="Salamov A.A."/>
            <person name="Bradshaw R.E."/>
            <person name="Ciuffetti L."/>
            <person name="Hamelin R.C."/>
            <person name="Kema G.H.J."/>
            <person name="Lawrence C."/>
            <person name="Scott J.A."/>
            <person name="Spatafora J.W."/>
            <person name="Turgeon B.G."/>
            <person name="de Wit P.J.G.M."/>
            <person name="Zhong S."/>
            <person name="Goodwin S.B."/>
            <person name="Grigoriev I.V."/>
        </authorList>
    </citation>
    <scope>NUCLEOTIDE SEQUENCE [LARGE SCALE GENOMIC DNA]</scope>
    <source>
        <strain evidence="6">C5 / ATCC 48332 / race O</strain>
    </source>
</reference>
<dbReference type="Proteomes" id="UP000016936">
    <property type="component" value="Unassembled WGS sequence"/>
</dbReference>
<protein>
    <recommendedName>
        <fullName evidence="7">Kelch repeat protein</fullName>
    </recommendedName>
</protein>
<dbReference type="OMA" id="YSASCNM"/>
<evidence type="ECO:0000256" key="4">
    <source>
        <dbReference type="SAM" id="Phobius"/>
    </source>
</evidence>
<gene>
    <name evidence="5" type="ORF">COCHEDRAFT_1159488</name>
</gene>
<feature type="transmembrane region" description="Helical" evidence="4">
    <location>
        <begin position="452"/>
        <end position="478"/>
    </location>
</feature>
<feature type="region of interest" description="Disordered" evidence="3">
    <location>
        <begin position="577"/>
        <end position="617"/>
    </location>
</feature>
<name>M2UGP8_COCH5</name>
<keyword evidence="1" id="KW-0677">Repeat</keyword>
<keyword evidence="4" id="KW-1133">Transmembrane helix</keyword>
<dbReference type="InterPro" id="IPR015915">
    <property type="entry name" value="Kelch-typ_b-propeller"/>
</dbReference>
<dbReference type="PANTHER" id="PTHR47435">
    <property type="entry name" value="KELCH REPEAT PROTEIN (AFU_ORTHOLOGUE AFUA_5G12780)"/>
    <property type="match status" value="1"/>
</dbReference>
<keyword evidence="6" id="KW-1185">Reference proteome</keyword>
<evidence type="ECO:0008006" key="7">
    <source>
        <dbReference type="Google" id="ProtNLM"/>
    </source>
</evidence>
<evidence type="ECO:0000313" key="6">
    <source>
        <dbReference type="Proteomes" id="UP000016936"/>
    </source>
</evidence>
<organism evidence="5 6">
    <name type="scientific">Cochliobolus heterostrophus (strain C5 / ATCC 48332 / race O)</name>
    <name type="common">Southern corn leaf blight fungus</name>
    <name type="synonym">Bipolaris maydis</name>
    <dbReference type="NCBI Taxonomy" id="701091"/>
    <lineage>
        <taxon>Eukaryota</taxon>
        <taxon>Fungi</taxon>
        <taxon>Dikarya</taxon>
        <taxon>Ascomycota</taxon>
        <taxon>Pezizomycotina</taxon>
        <taxon>Dothideomycetes</taxon>
        <taxon>Pleosporomycetidae</taxon>
        <taxon>Pleosporales</taxon>
        <taxon>Pleosporineae</taxon>
        <taxon>Pleosporaceae</taxon>
        <taxon>Bipolaris</taxon>
    </lineage>
</organism>
<keyword evidence="2" id="KW-0408">Iron</keyword>